<evidence type="ECO:0000256" key="2">
    <source>
        <dbReference type="SAM" id="MobiDB-lite"/>
    </source>
</evidence>
<evidence type="ECO:0000256" key="1">
    <source>
        <dbReference type="PROSITE-ProRule" id="PRU00325"/>
    </source>
</evidence>
<keyword evidence="1" id="KW-0479">Metal-binding</keyword>
<dbReference type="EMBL" id="FOHB01000005">
    <property type="protein sequence ID" value="SES35383.1"/>
    <property type="molecule type" value="Genomic_DNA"/>
</dbReference>
<keyword evidence="1" id="KW-0862">Zinc</keyword>
<protein>
    <recommendedName>
        <fullName evidence="3">SWIM-type domain-containing protein</fullName>
    </recommendedName>
</protein>
<feature type="region of interest" description="Disordered" evidence="2">
    <location>
        <begin position="203"/>
        <end position="227"/>
    </location>
</feature>
<dbReference type="PROSITE" id="PS50966">
    <property type="entry name" value="ZF_SWIM"/>
    <property type="match status" value="1"/>
</dbReference>
<dbReference type="RefSeq" id="WP_091759792.1">
    <property type="nucleotide sequence ID" value="NZ_FOHB01000005.1"/>
</dbReference>
<organism evidence="4 5">
    <name type="scientific">Pedococcus cremeus</name>
    <dbReference type="NCBI Taxonomy" id="587636"/>
    <lineage>
        <taxon>Bacteria</taxon>
        <taxon>Bacillati</taxon>
        <taxon>Actinomycetota</taxon>
        <taxon>Actinomycetes</taxon>
        <taxon>Micrococcales</taxon>
        <taxon>Intrasporangiaceae</taxon>
        <taxon>Pedococcus</taxon>
    </lineage>
</organism>
<evidence type="ECO:0000313" key="4">
    <source>
        <dbReference type="EMBL" id="SES35383.1"/>
    </source>
</evidence>
<dbReference type="STRING" id="587636.SAMN05216199_3055"/>
<proteinExistence type="predicted"/>
<accession>A0A1H9WPM7</accession>
<feature type="compositionally biased region" description="Basic and acidic residues" evidence="2">
    <location>
        <begin position="573"/>
        <end position="594"/>
    </location>
</feature>
<dbReference type="Proteomes" id="UP000199019">
    <property type="component" value="Unassembled WGS sequence"/>
</dbReference>
<evidence type="ECO:0000313" key="5">
    <source>
        <dbReference type="Proteomes" id="UP000199019"/>
    </source>
</evidence>
<dbReference type="AlphaFoldDB" id="A0A1H9WPM7"/>
<feature type="domain" description="SWIM-type" evidence="3">
    <location>
        <begin position="61"/>
        <end position="94"/>
    </location>
</feature>
<keyword evidence="1" id="KW-0863">Zinc-finger</keyword>
<sequence length="689" mass="74144">MTAGRPVREALAAQLRAWDDEAWVALANRGLLRRARKDLEQTQPTLEEEGQEELRVRIGTHVVRFDARGPAQAVCTCPSTGPCQHLVAAGLWLTSQSGGSIPGPATAQDEAGPHDELMGFGAAELVAHAGRAGHRWAHQYACDLELERDVRVIRGRSTSITLASPRVTFRYMGGGLAGLVADIPLPSLGKYQAAAVLAYQRAHGTEPEPPAPAQRRAVEREEPLEPSRARLREATRRLLVDSVRLGLSHLSPAVHERFETVAVWAQGASYHRLALLLRRLADHVELLLARSAQADEERLLDEAALAFGLVAALEAAAVHGAAPAHLVGQSRSRYDAVRRMEVVGLGSAPWHTGSGYHGLTTLFWWPEEQRFLSLTDARPDTLAMWDPRTRHGAPGPWQGLASPSAAAGARLLLTDAQLSGNGRLSGVERTQAAVSRLDGAQLTQQLPVVTAFGALGERAAERASLLATPDPLRDWAVLAPAEFCAASFDPVGQRLLWPVRDADGTQLVLTLPWTTLTAPAVEHIERVAAAGVRAGTLVVCRLLATPQGLTAEPLSLVHPHRPAAEAPVQELHFDESGHRAEPPSTRTRVDEHDAGAVTTTSARLPRELTDLTSWHRRQAERGTAAASSPALAAELDRLHARLRETGLDVFGSDAQDSTVPGHDLAERLLVSHFVARQVQALLTGSPDAE</sequence>
<dbReference type="InterPro" id="IPR007527">
    <property type="entry name" value="Znf_SWIM"/>
</dbReference>
<feature type="compositionally biased region" description="Basic and acidic residues" evidence="2">
    <location>
        <begin position="216"/>
        <end position="227"/>
    </location>
</feature>
<name>A0A1H9WPM7_9MICO</name>
<feature type="region of interest" description="Disordered" evidence="2">
    <location>
        <begin position="573"/>
        <end position="595"/>
    </location>
</feature>
<reference evidence="5" key="1">
    <citation type="submission" date="2016-10" db="EMBL/GenBank/DDBJ databases">
        <authorList>
            <person name="Varghese N."/>
            <person name="Submissions S."/>
        </authorList>
    </citation>
    <scope>NUCLEOTIDE SEQUENCE [LARGE SCALE GENOMIC DNA]</scope>
    <source>
        <strain evidence="5">CGMCC 1.6963</strain>
    </source>
</reference>
<keyword evidence="5" id="KW-1185">Reference proteome</keyword>
<dbReference type="GO" id="GO:0008270">
    <property type="term" value="F:zinc ion binding"/>
    <property type="evidence" value="ECO:0007669"/>
    <property type="project" value="UniProtKB-KW"/>
</dbReference>
<evidence type="ECO:0000259" key="3">
    <source>
        <dbReference type="PROSITE" id="PS50966"/>
    </source>
</evidence>
<gene>
    <name evidence="4" type="ORF">SAMN05216199_3055</name>
</gene>
<dbReference type="OrthoDB" id="3249972at2"/>